<organism evidence="1 2">
    <name type="scientific">Porites evermanni</name>
    <dbReference type="NCBI Taxonomy" id="104178"/>
    <lineage>
        <taxon>Eukaryota</taxon>
        <taxon>Metazoa</taxon>
        <taxon>Cnidaria</taxon>
        <taxon>Anthozoa</taxon>
        <taxon>Hexacorallia</taxon>
        <taxon>Scleractinia</taxon>
        <taxon>Fungiina</taxon>
        <taxon>Poritidae</taxon>
        <taxon>Porites</taxon>
    </lineage>
</organism>
<dbReference type="Proteomes" id="UP001159427">
    <property type="component" value="Unassembled WGS sequence"/>
</dbReference>
<proteinExistence type="predicted"/>
<evidence type="ECO:0000313" key="2">
    <source>
        <dbReference type="Proteomes" id="UP001159427"/>
    </source>
</evidence>
<name>A0ABN8LFB3_9CNID</name>
<dbReference type="EMBL" id="CALNXI010000011">
    <property type="protein sequence ID" value="CAH3014598.1"/>
    <property type="molecule type" value="Genomic_DNA"/>
</dbReference>
<feature type="non-terminal residue" evidence="1">
    <location>
        <position position="136"/>
    </location>
</feature>
<comment type="caution">
    <text evidence="1">The sequence shown here is derived from an EMBL/GenBank/DDBJ whole genome shotgun (WGS) entry which is preliminary data.</text>
</comment>
<protein>
    <submittedName>
        <fullName evidence="1">Uncharacterized protein</fullName>
    </submittedName>
</protein>
<accession>A0ABN8LFB3</accession>
<sequence length="136" mass="14945">MASCEFSKYVGGDCGASLVLPSGDLCVRISECSKDIKGHLKTCGVSDGTLCSEATLLLARAGIFEEEEQYFNLSICPRHRDAFGLRWRSNRKLCSSPSSWAFHRKANVKGERGITLIQSHRLYMACKIVIPVGSSK</sequence>
<evidence type="ECO:0000313" key="1">
    <source>
        <dbReference type="EMBL" id="CAH3014598.1"/>
    </source>
</evidence>
<gene>
    <name evidence="1" type="ORF">PEVE_00001808</name>
</gene>
<keyword evidence="2" id="KW-1185">Reference proteome</keyword>
<reference evidence="1 2" key="1">
    <citation type="submission" date="2022-05" db="EMBL/GenBank/DDBJ databases">
        <authorList>
            <consortium name="Genoscope - CEA"/>
            <person name="William W."/>
        </authorList>
    </citation>
    <scope>NUCLEOTIDE SEQUENCE [LARGE SCALE GENOMIC DNA]</scope>
</reference>